<dbReference type="AlphaFoldDB" id="A0A183NIG0"/>
<dbReference type="Pfam" id="PF02212">
    <property type="entry name" value="GED"/>
    <property type="match status" value="1"/>
</dbReference>
<dbReference type="GO" id="GO:0003924">
    <property type="term" value="F:GTPase activity"/>
    <property type="evidence" value="ECO:0007669"/>
    <property type="project" value="InterPro"/>
</dbReference>
<evidence type="ECO:0000313" key="2">
    <source>
        <dbReference type="Proteomes" id="UP000269396"/>
    </source>
</evidence>
<reference evidence="1 2" key="1">
    <citation type="submission" date="2018-11" db="EMBL/GenBank/DDBJ databases">
        <authorList>
            <consortium name="Pathogen Informatics"/>
        </authorList>
    </citation>
    <scope>NUCLEOTIDE SEQUENCE [LARGE SCALE GENOMIC DNA]</scope>
    <source>
        <strain>Denwood</strain>
        <strain evidence="2">Zambia</strain>
    </source>
</reference>
<evidence type="ECO:0000313" key="1">
    <source>
        <dbReference type="EMBL" id="VDO82489.1"/>
    </source>
</evidence>
<organism evidence="1 2">
    <name type="scientific">Schistosoma mattheei</name>
    <dbReference type="NCBI Taxonomy" id="31246"/>
    <lineage>
        <taxon>Eukaryota</taxon>
        <taxon>Metazoa</taxon>
        <taxon>Spiralia</taxon>
        <taxon>Lophotrochozoa</taxon>
        <taxon>Platyhelminthes</taxon>
        <taxon>Trematoda</taxon>
        <taxon>Digenea</taxon>
        <taxon>Strigeidida</taxon>
        <taxon>Schistosomatoidea</taxon>
        <taxon>Schistosomatidae</taxon>
        <taxon>Schistosoma</taxon>
    </lineage>
</organism>
<dbReference type="InterPro" id="IPR020850">
    <property type="entry name" value="GED_dom"/>
</dbReference>
<dbReference type="PROSITE" id="PS51388">
    <property type="entry name" value="GED"/>
    <property type="match status" value="1"/>
</dbReference>
<dbReference type="EMBL" id="UZAL01002342">
    <property type="protein sequence ID" value="VDO82489.1"/>
    <property type="molecule type" value="Genomic_DNA"/>
</dbReference>
<gene>
    <name evidence="1" type="ORF">SMTD_LOCUS1896</name>
</gene>
<dbReference type="GO" id="GO:0005525">
    <property type="term" value="F:GTP binding"/>
    <property type="evidence" value="ECO:0007669"/>
    <property type="project" value="InterPro"/>
</dbReference>
<dbReference type="SMART" id="SM00302">
    <property type="entry name" value="GED"/>
    <property type="match status" value="1"/>
</dbReference>
<proteinExistence type="predicted"/>
<dbReference type="STRING" id="31246.A0A183NIG0"/>
<dbReference type="Proteomes" id="UP000269396">
    <property type="component" value="Unassembled WGS sequence"/>
</dbReference>
<sequence>MHFLVNFVKDNLQSELVGKLYKQDEYNTLLQESERVAQRRREASEMLKALQKASMIIGEIRETHLW</sequence>
<dbReference type="Gene3D" id="1.20.120.1240">
    <property type="entry name" value="Dynamin, middle domain"/>
    <property type="match status" value="1"/>
</dbReference>
<name>A0A183NIG0_9TREM</name>
<accession>A0A183NIG0</accession>
<keyword evidence="2" id="KW-1185">Reference proteome</keyword>
<dbReference type="InterPro" id="IPR003130">
    <property type="entry name" value="GED"/>
</dbReference>
<protein>
    <submittedName>
        <fullName evidence="1">Uncharacterized protein</fullName>
    </submittedName>
</protein>